<keyword evidence="1" id="KW-0472">Membrane</keyword>
<feature type="transmembrane region" description="Helical" evidence="1">
    <location>
        <begin position="43"/>
        <end position="64"/>
    </location>
</feature>
<organism evidence="2 3">
    <name type="scientific">Knoellia koreensis</name>
    <dbReference type="NCBI Taxonomy" id="2730921"/>
    <lineage>
        <taxon>Bacteria</taxon>
        <taxon>Bacillati</taxon>
        <taxon>Actinomycetota</taxon>
        <taxon>Actinomycetes</taxon>
        <taxon>Micrococcales</taxon>
        <taxon>Intrasporangiaceae</taxon>
        <taxon>Knoellia</taxon>
    </lineage>
</organism>
<evidence type="ECO:0000313" key="3">
    <source>
        <dbReference type="Proteomes" id="UP000588586"/>
    </source>
</evidence>
<reference evidence="2 3" key="1">
    <citation type="submission" date="2020-04" db="EMBL/GenBank/DDBJ databases">
        <title>Knoellia sp. isolate from air conditioner.</title>
        <authorList>
            <person name="Chea S."/>
            <person name="Kim D.-U."/>
        </authorList>
    </citation>
    <scope>NUCLEOTIDE SEQUENCE [LARGE SCALE GENOMIC DNA]</scope>
    <source>
        <strain evidence="2 3">DB2414S</strain>
    </source>
</reference>
<accession>A0A849HEV8</accession>
<name>A0A849HEV8_9MICO</name>
<evidence type="ECO:0000256" key="1">
    <source>
        <dbReference type="SAM" id="Phobius"/>
    </source>
</evidence>
<keyword evidence="3" id="KW-1185">Reference proteome</keyword>
<keyword evidence="1" id="KW-1133">Transmembrane helix</keyword>
<keyword evidence="1" id="KW-0812">Transmembrane</keyword>
<evidence type="ECO:0000313" key="2">
    <source>
        <dbReference type="EMBL" id="NNM48286.1"/>
    </source>
</evidence>
<protein>
    <submittedName>
        <fullName evidence="2">Uncharacterized protein</fullName>
    </submittedName>
</protein>
<gene>
    <name evidence="2" type="ORF">HJG52_20055</name>
</gene>
<comment type="caution">
    <text evidence="2">The sequence shown here is derived from an EMBL/GenBank/DDBJ whole genome shotgun (WGS) entry which is preliminary data.</text>
</comment>
<sequence length="72" mass="7709">MHTLGGRLTDHLAHQLDGQCDRVRSLRRPHGPGDRGSVTIEQVIWAVAVIAIVGIVVAAVKSYVATQAGNIR</sequence>
<dbReference type="AlphaFoldDB" id="A0A849HEV8"/>
<dbReference type="EMBL" id="JABEPQ010000009">
    <property type="protein sequence ID" value="NNM48286.1"/>
    <property type="molecule type" value="Genomic_DNA"/>
</dbReference>
<dbReference type="Proteomes" id="UP000588586">
    <property type="component" value="Unassembled WGS sequence"/>
</dbReference>
<proteinExistence type="predicted"/>